<protein>
    <recommendedName>
        <fullName evidence="3">Lipid A 3-O-deacylase (PagL)</fullName>
    </recommendedName>
</protein>
<gene>
    <name evidence="1" type="ORF">GCM10023311_01820</name>
</gene>
<dbReference type="InterPro" id="IPR018550">
    <property type="entry name" value="Lipid-A_deacylase-rel"/>
</dbReference>
<sequence>MKQYFLFSFFMVSIFILCAFVGNAQIKKEHLKLGFTYGTGSQNRFPFDLKDYTHEITFYKVQINYLLKQKRKWAFEFNLEPSYNVAEHQLLNKWFVKQEDTDNFEVLRDLYTQKRTIKEYVLNLGLIARYTIYKDISMYAIASVGPMIADRPTERLAKGFAFSDVFGLGLSYKINTIQLDFRYTFRHTSNLEFQQPNNGHNTTNTEISVLFDL</sequence>
<proteinExistence type="predicted"/>
<dbReference type="RefSeq" id="WP_345272044.1">
    <property type="nucleotide sequence ID" value="NZ_BAABJH010000001.1"/>
</dbReference>
<evidence type="ECO:0008006" key="3">
    <source>
        <dbReference type="Google" id="ProtNLM"/>
    </source>
</evidence>
<dbReference type="EMBL" id="BAABJH010000001">
    <property type="protein sequence ID" value="GAA4883332.1"/>
    <property type="molecule type" value="Genomic_DNA"/>
</dbReference>
<name>A0ABP9ER49_9FLAO</name>
<organism evidence="1 2">
    <name type="scientific">Flaviramulus aquimarinus</name>
    <dbReference type="NCBI Taxonomy" id="1170456"/>
    <lineage>
        <taxon>Bacteria</taxon>
        <taxon>Pseudomonadati</taxon>
        <taxon>Bacteroidota</taxon>
        <taxon>Flavobacteriia</taxon>
        <taxon>Flavobacteriales</taxon>
        <taxon>Flavobacteriaceae</taxon>
        <taxon>Flaviramulus</taxon>
    </lineage>
</organism>
<reference evidence="2" key="1">
    <citation type="journal article" date="2019" name="Int. J. Syst. Evol. Microbiol.">
        <title>The Global Catalogue of Microorganisms (GCM) 10K type strain sequencing project: providing services to taxonomists for standard genome sequencing and annotation.</title>
        <authorList>
            <consortium name="The Broad Institute Genomics Platform"/>
            <consortium name="The Broad Institute Genome Sequencing Center for Infectious Disease"/>
            <person name="Wu L."/>
            <person name="Ma J."/>
        </authorList>
    </citation>
    <scope>NUCLEOTIDE SEQUENCE [LARGE SCALE GENOMIC DNA]</scope>
    <source>
        <strain evidence="2">JCM 18274</strain>
    </source>
</reference>
<dbReference type="SUPFAM" id="SSF56925">
    <property type="entry name" value="OMPA-like"/>
    <property type="match status" value="1"/>
</dbReference>
<evidence type="ECO:0000313" key="2">
    <source>
        <dbReference type="Proteomes" id="UP001500433"/>
    </source>
</evidence>
<dbReference type="Gene3D" id="2.40.160.20">
    <property type="match status" value="1"/>
</dbReference>
<dbReference type="InterPro" id="IPR011250">
    <property type="entry name" value="OMP/PagP_B-barrel"/>
</dbReference>
<accession>A0ABP9ER49</accession>
<dbReference type="Proteomes" id="UP001500433">
    <property type="component" value="Unassembled WGS sequence"/>
</dbReference>
<dbReference type="Pfam" id="PF09411">
    <property type="entry name" value="PagL"/>
    <property type="match status" value="1"/>
</dbReference>
<keyword evidence="2" id="KW-1185">Reference proteome</keyword>
<comment type="caution">
    <text evidence="1">The sequence shown here is derived from an EMBL/GenBank/DDBJ whole genome shotgun (WGS) entry which is preliminary data.</text>
</comment>
<evidence type="ECO:0000313" key="1">
    <source>
        <dbReference type="EMBL" id="GAA4883332.1"/>
    </source>
</evidence>